<name>A0A451B7B8_9GAMM</name>
<evidence type="ECO:0000313" key="4">
    <source>
        <dbReference type="EMBL" id="VFK32179.1"/>
    </source>
</evidence>
<sequence length="315" mass="33676">MNRLGAKSSCGEGGEESSRYQTMENGDSMRSATKQVASGRFGVTTEYLVNADAIQIKMAQGAKPGEGGQLPGHKVNEWIARVRYSTPGVGLISPPPHHDIYSIEDLAQLIHDLKNVNPGADISVKLVSEVGVGTVAAGVSKAHAEHVTISGDEDGTGAGPLTSTQNAGSHGEIGLAETHQTLVRNALRGRIAVQVDGGIRTGRDVVIGALLGADKFGFGTIALGCIMMRKCHLNTCPVGVATQDPKLRKLFPEQPEHLVNFMFFLAEEVRETMAKLGFRRFDDMIGQSDRLDMHQAIEHEKARGLCEPQASKAQS</sequence>
<protein>
    <submittedName>
        <fullName evidence="5">Glutamate synthase (NADPH/NADH) large chain</fullName>
    </submittedName>
</protein>
<dbReference type="PANTHER" id="PTHR43100:SF1">
    <property type="entry name" value="GLUTAMATE SYNTHASE [NADPH] SMALL CHAIN"/>
    <property type="match status" value="1"/>
</dbReference>
<accession>A0A451B7B8</accession>
<dbReference type="Pfam" id="PF01645">
    <property type="entry name" value="Glu_synthase"/>
    <property type="match status" value="1"/>
</dbReference>
<dbReference type="InterPro" id="IPR002932">
    <property type="entry name" value="Glu_synthdom"/>
</dbReference>
<evidence type="ECO:0000256" key="1">
    <source>
        <dbReference type="ARBA" id="ARBA00009716"/>
    </source>
</evidence>
<proteinExistence type="inferred from homology"/>
<dbReference type="InterPro" id="IPR013785">
    <property type="entry name" value="Aldolase_TIM"/>
</dbReference>
<feature type="region of interest" description="Disordered" evidence="2">
    <location>
        <begin position="150"/>
        <end position="169"/>
    </location>
</feature>
<dbReference type="EMBL" id="CAADGH010000001">
    <property type="protein sequence ID" value="VFK74181.1"/>
    <property type="molecule type" value="Genomic_DNA"/>
</dbReference>
<dbReference type="AlphaFoldDB" id="A0A451B7B8"/>
<feature type="compositionally biased region" description="Polar residues" evidence="2">
    <location>
        <begin position="19"/>
        <end position="33"/>
    </location>
</feature>
<feature type="domain" description="Glutamate synthase" evidence="3">
    <location>
        <begin position="1"/>
        <end position="278"/>
    </location>
</feature>
<dbReference type="InterPro" id="IPR051394">
    <property type="entry name" value="Glutamate_Synthase"/>
</dbReference>
<evidence type="ECO:0000313" key="5">
    <source>
        <dbReference type="EMBL" id="VFK74181.1"/>
    </source>
</evidence>
<dbReference type="GO" id="GO:0015930">
    <property type="term" value="F:glutamate synthase activity"/>
    <property type="evidence" value="ECO:0007669"/>
    <property type="project" value="InterPro"/>
</dbReference>
<evidence type="ECO:0000256" key="2">
    <source>
        <dbReference type="SAM" id="MobiDB-lite"/>
    </source>
</evidence>
<dbReference type="GO" id="GO:0006537">
    <property type="term" value="P:glutamate biosynthetic process"/>
    <property type="evidence" value="ECO:0007669"/>
    <property type="project" value="InterPro"/>
</dbReference>
<dbReference type="PANTHER" id="PTHR43100">
    <property type="entry name" value="GLUTAMATE SYNTHASE [NADPH] SMALL CHAIN"/>
    <property type="match status" value="1"/>
</dbReference>
<feature type="region of interest" description="Disordered" evidence="2">
    <location>
        <begin position="1"/>
        <end position="33"/>
    </location>
</feature>
<reference evidence="5" key="1">
    <citation type="submission" date="2019-02" db="EMBL/GenBank/DDBJ databases">
        <authorList>
            <person name="Gruber-Vodicka R. H."/>
            <person name="Seah K. B. B."/>
        </authorList>
    </citation>
    <scope>NUCLEOTIDE SEQUENCE</scope>
    <source>
        <strain evidence="5">BECK_BZ198</strain>
        <strain evidence="4">BECK_BZ199</strain>
    </source>
</reference>
<comment type="similarity">
    <text evidence="1">Belongs to the glutamate synthase family.</text>
</comment>
<dbReference type="SUPFAM" id="SSF51395">
    <property type="entry name" value="FMN-linked oxidoreductases"/>
    <property type="match status" value="1"/>
</dbReference>
<evidence type="ECO:0000259" key="3">
    <source>
        <dbReference type="Pfam" id="PF01645"/>
    </source>
</evidence>
<organism evidence="5">
    <name type="scientific">Candidatus Kentrum sp. MB</name>
    <dbReference type="NCBI Taxonomy" id="2138164"/>
    <lineage>
        <taxon>Bacteria</taxon>
        <taxon>Pseudomonadati</taxon>
        <taxon>Pseudomonadota</taxon>
        <taxon>Gammaproteobacteria</taxon>
        <taxon>Candidatus Kentrum</taxon>
    </lineage>
</organism>
<dbReference type="EMBL" id="CAADFQ010000030">
    <property type="protein sequence ID" value="VFK32179.1"/>
    <property type="molecule type" value="Genomic_DNA"/>
</dbReference>
<dbReference type="Gene3D" id="3.20.20.70">
    <property type="entry name" value="Aldolase class I"/>
    <property type="match status" value="1"/>
</dbReference>
<dbReference type="CDD" id="cd02808">
    <property type="entry name" value="GltS_FMN"/>
    <property type="match status" value="1"/>
</dbReference>
<gene>
    <name evidence="5" type="ORF">BECKMB1821H_GA0114242_1001112</name>
    <name evidence="4" type="ORF">BECKMB1821I_GA0114274_103022</name>
</gene>